<dbReference type="RefSeq" id="WP_131096810.1">
    <property type="nucleotide sequence ID" value="NZ_CP036455.1"/>
</dbReference>
<dbReference type="OrthoDB" id="4563261at2"/>
<evidence type="ECO:0000313" key="2">
    <source>
        <dbReference type="Proteomes" id="UP000292235"/>
    </source>
</evidence>
<dbReference type="EMBL" id="CP036455">
    <property type="protein sequence ID" value="QBI52222.1"/>
    <property type="molecule type" value="Genomic_DNA"/>
</dbReference>
<dbReference type="SUPFAM" id="SSF82185">
    <property type="entry name" value="Histone H3 K4-specific methyltransferase SET7/9 N-terminal domain"/>
    <property type="match status" value="1"/>
</dbReference>
<gene>
    <name evidence="1" type="primary">ywqK1</name>
    <name evidence="1" type="ORF">EKD16_02030</name>
</gene>
<proteinExistence type="predicted"/>
<dbReference type="Gene3D" id="2.20.110.10">
    <property type="entry name" value="Histone H3 K4-specific methyltransferase SET7/9 N-terminal domain"/>
    <property type="match status" value="1"/>
</dbReference>
<sequence>MRRIRHDEADATGGGFALYRGEPYTGEIAEVLDSGEMVALSTYAQGVEDGPWQRWYPDGTKRVEGRYRDGAAVGVWREWHPSGVLAGETFYSPEGRKLTTRRWDESGALVEAVFGG</sequence>
<dbReference type="Proteomes" id="UP000292235">
    <property type="component" value="Chromosome"/>
</dbReference>
<organism evidence="1 2">
    <name type="scientific">Streptomonospora litoralis</name>
    <dbReference type="NCBI Taxonomy" id="2498135"/>
    <lineage>
        <taxon>Bacteria</taxon>
        <taxon>Bacillati</taxon>
        <taxon>Actinomycetota</taxon>
        <taxon>Actinomycetes</taxon>
        <taxon>Streptosporangiales</taxon>
        <taxon>Nocardiopsidaceae</taxon>
        <taxon>Streptomonospora</taxon>
    </lineage>
</organism>
<dbReference type="AlphaFoldDB" id="A0A4V0ZJ47"/>
<reference evidence="1 2" key="1">
    <citation type="submission" date="2019-02" db="EMBL/GenBank/DDBJ databases">
        <authorList>
            <person name="Khodamoradi S."/>
            <person name="Hahnke R.L."/>
            <person name="Kaempfer P."/>
            <person name="Schumann P."/>
            <person name="Rohde M."/>
            <person name="Steinert M."/>
            <person name="Luzhetskyy A."/>
            <person name="Wink J."/>
            <person name="Ruckert C."/>
        </authorList>
    </citation>
    <scope>NUCLEOTIDE SEQUENCE [LARGE SCALE GENOMIC DNA]</scope>
    <source>
        <strain evidence="1 2">M2</strain>
    </source>
</reference>
<dbReference type="InterPro" id="IPR011652">
    <property type="entry name" value="MORN_2"/>
</dbReference>
<protein>
    <submittedName>
        <fullName evidence="1">Antitoxin YwqK</fullName>
    </submittedName>
</protein>
<accession>A0A4V0ZJ47</accession>
<keyword evidence="2" id="KW-1185">Reference proteome</keyword>
<dbReference type="KEGG" id="strr:EKD16_02030"/>
<evidence type="ECO:0000313" key="1">
    <source>
        <dbReference type="EMBL" id="QBI52222.1"/>
    </source>
</evidence>
<name>A0A4V0ZJ47_9ACTN</name>
<dbReference type="Pfam" id="PF07661">
    <property type="entry name" value="MORN_2"/>
    <property type="match status" value="2"/>
</dbReference>